<name>A0ABQ5D7V6_9ASTR</name>
<feature type="compositionally biased region" description="Low complexity" evidence="1">
    <location>
        <begin position="107"/>
        <end position="119"/>
    </location>
</feature>
<feature type="compositionally biased region" description="Basic residues" evidence="1">
    <location>
        <begin position="94"/>
        <end position="103"/>
    </location>
</feature>
<evidence type="ECO:0000256" key="1">
    <source>
        <dbReference type="SAM" id="MobiDB-lite"/>
    </source>
</evidence>
<reference evidence="2" key="2">
    <citation type="submission" date="2022-01" db="EMBL/GenBank/DDBJ databases">
        <authorList>
            <person name="Yamashiro T."/>
            <person name="Shiraishi A."/>
            <person name="Satake H."/>
            <person name="Nakayama K."/>
        </authorList>
    </citation>
    <scope>NUCLEOTIDE SEQUENCE</scope>
</reference>
<evidence type="ECO:0000313" key="2">
    <source>
        <dbReference type="EMBL" id="GJT34457.1"/>
    </source>
</evidence>
<proteinExistence type="predicted"/>
<reference evidence="2" key="1">
    <citation type="journal article" date="2022" name="Int. J. Mol. Sci.">
        <title>Draft Genome of Tanacetum Coccineum: Genomic Comparison of Closely Related Tanacetum-Family Plants.</title>
        <authorList>
            <person name="Yamashiro T."/>
            <person name="Shiraishi A."/>
            <person name="Nakayama K."/>
            <person name="Satake H."/>
        </authorList>
    </citation>
    <scope>NUCLEOTIDE SEQUENCE</scope>
</reference>
<accession>A0ABQ5D7V6</accession>
<dbReference type="Proteomes" id="UP001151760">
    <property type="component" value="Unassembled WGS sequence"/>
</dbReference>
<gene>
    <name evidence="2" type="ORF">Tco_0924876</name>
</gene>
<evidence type="ECO:0000313" key="3">
    <source>
        <dbReference type="Proteomes" id="UP001151760"/>
    </source>
</evidence>
<comment type="caution">
    <text evidence="2">The sequence shown here is derived from an EMBL/GenBank/DDBJ whole genome shotgun (WGS) entry which is preliminary data.</text>
</comment>
<sequence length="144" mass="16472">MEFVEPSLPKVECNIQTVPSFEKSGEKELDLKKRTRGIYRDENKNNSFNHENAWSILRKHAKWDAPDPAPIDLTEDENVDLTDELFVPDARPRPPGKQRPWKKVKSDTSASTEGSSSSTQFGKFMSHELRLKREAAEKAFEVAK</sequence>
<feature type="region of interest" description="Disordered" evidence="1">
    <location>
        <begin position="84"/>
        <end position="128"/>
    </location>
</feature>
<dbReference type="EMBL" id="BQNB010014965">
    <property type="protein sequence ID" value="GJT34457.1"/>
    <property type="molecule type" value="Genomic_DNA"/>
</dbReference>
<protein>
    <submittedName>
        <fullName evidence="2">Uncharacterized protein</fullName>
    </submittedName>
</protein>
<keyword evidence="3" id="KW-1185">Reference proteome</keyword>
<organism evidence="2 3">
    <name type="scientific">Tanacetum coccineum</name>
    <dbReference type="NCBI Taxonomy" id="301880"/>
    <lineage>
        <taxon>Eukaryota</taxon>
        <taxon>Viridiplantae</taxon>
        <taxon>Streptophyta</taxon>
        <taxon>Embryophyta</taxon>
        <taxon>Tracheophyta</taxon>
        <taxon>Spermatophyta</taxon>
        <taxon>Magnoliopsida</taxon>
        <taxon>eudicotyledons</taxon>
        <taxon>Gunneridae</taxon>
        <taxon>Pentapetalae</taxon>
        <taxon>asterids</taxon>
        <taxon>campanulids</taxon>
        <taxon>Asterales</taxon>
        <taxon>Asteraceae</taxon>
        <taxon>Asteroideae</taxon>
        <taxon>Anthemideae</taxon>
        <taxon>Anthemidinae</taxon>
        <taxon>Tanacetum</taxon>
    </lineage>
</organism>